<dbReference type="SUPFAM" id="SSF52540">
    <property type="entry name" value="P-loop containing nucleoside triphosphate hydrolases"/>
    <property type="match status" value="1"/>
</dbReference>
<keyword evidence="4 11" id="KW-0812">Transmembrane</keyword>
<evidence type="ECO:0000256" key="2">
    <source>
        <dbReference type="ARBA" id="ARBA00006526"/>
    </source>
</evidence>
<dbReference type="SUPFAM" id="SSF90123">
    <property type="entry name" value="ABC transporter transmembrane region"/>
    <property type="match status" value="1"/>
</dbReference>
<dbReference type="PANTHER" id="PTHR24221">
    <property type="entry name" value="ATP-BINDING CASSETTE SUB-FAMILY B"/>
    <property type="match status" value="1"/>
</dbReference>
<dbReference type="Pfam" id="PF00664">
    <property type="entry name" value="ABC_membrane"/>
    <property type="match status" value="1"/>
</dbReference>
<proteinExistence type="inferred from homology"/>
<keyword evidence="8 11" id="KW-0472">Membrane</keyword>
<dbReference type="NCBIfam" id="TIGR01842">
    <property type="entry name" value="type_I_sec_PrtD"/>
    <property type="match status" value="1"/>
</dbReference>
<gene>
    <name evidence="14" type="ORF">HA51_22790</name>
</gene>
<dbReference type="SMART" id="SM00382">
    <property type="entry name" value="AAA"/>
    <property type="match status" value="1"/>
</dbReference>
<evidence type="ECO:0000256" key="1">
    <source>
        <dbReference type="ARBA" id="ARBA00004651"/>
    </source>
</evidence>
<dbReference type="PROSITE" id="PS00211">
    <property type="entry name" value="ABC_TRANSPORTER_1"/>
    <property type="match status" value="1"/>
</dbReference>
<dbReference type="Gene3D" id="1.20.1560.10">
    <property type="entry name" value="ABC transporter type 1, transmembrane domain"/>
    <property type="match status" value="1"/>
</dbReference>
<reference evidence="14 15" key="1">
    <citation type="journal article" date="2017" name="Antonie Van Leeuwenhoek">
        <title>Phylogenomic resolution of the bacterial genus Pantoea and its relationship with Erwinia and Tatumella.</title>
        <authorList>
            <person name="Palmer M."/>
            <person name="Steenkamp E.T."/>
            <person name="Coetzee M.P."/>
            <person name="Chan W.Y."/>
            <person name="van Zyl E."/>
            <person name="De Maayer P."/>
            <person name="Coutinho T.A."/>
            <person name="Blom J."/>
            <person name="Smits T.H."/>
            <person name="Duffy B."/>
            <person name="Venter S.N."/>
        </authorList>
    </citation>
    <scope>NUCLEOTIDE SEQUENCE [LARGE SCALE GENOMIC DNA]</scope>
    <source>
        <strain evidence="14 15">LMG 26275</strain>
    </source>
</reference>
<comment type="caution">
    <text evidence="14">The sequence shown here is derived from an EMBL/GenBank/DDBJ whole genome shotgun (WGS) entry which is preliminary data.</text>
</comment>
<dbReference type="PROSITE" id="PS50929">
    <property type="entry name" value="ABC_TM1F"/>
    <property type="match status" value="1"/>
</dbReference>
<keyword evidence="7 11" id="KW-1133">Transmembrane helix</keyword>
<feature type="transmembrane region" description="Helical" evidence="11">
    <location>
        <begin position="61"/>
        <end position="81"/>
    </location>
</feature>
<dbReference type="InterPro" id="IPR036640">
    <property type="entry name" value="ABC1_TM_sf"/>
</dbReference>
<dbReference type="PANTHER" id="PTHR24221:SF248">
    <property type="entry name" value="ABC TRANSPORTER TRANSMEMBRANE REGION"/>
    <property type="match status" value="1"/>
</dbReference>
<dbReference type="InterPro" id="IPR017871">
    <property type="entry name" value="ABC_transporter-like_CS"/>
</dbReference>
<dbReference type="GO" id="GO:0016887">
    <property type="term" value="F:ATP hydrolysis activity"/>
    <property type="evidence" value="ECO:0007669"/>
    <property type="project" value="InterPro"/>
</dbReference>
<comment type="similarity">
    <text evidence="2">Belongs to the ABC transporter superfamily. Drug exporter-2 (TC 3.A.1.117) family.</text>
</comment>
<dbReference type="EMBL" id="MLFR01000033">
    <property type="protein sequence ID" value="ORM66801.1"/>
    <property type="molecule type" value="Genomic_DNA"/>
</dbReference>
<evidence type="ECO:0000256" key="7">
    <source>
        <dbReference type="ARBA" id="ARBA00022989"/>
    </source>
</evidence>
<evidence type="ECO:0000256" key="9">
    <source>
        <dbReference type="ARBA" id="ARBA00034018"/>
    </source>
</evidence>
<dbReference type="OrthoDB" id="6828292at2"/>
<dbReference type="InterPro" id="IPR003593">
    <property type="entry name" value="AAA+_ATPase"/>
</dbReference>
<feature type="domain" description="ABC transporter" evidence="12">
    <location>
        <begin position="336"/>
        <end position="571"/>
    </location>
</feature>
<dbReference type="RefSeq" id="WP_084937287.1">
    <property type="nucleotide sequence ID" value="NZ_MLFR01000033.1"/>
</dbReference>
<dbReference type="GO" id="GO:0030256">
    <property type="term" value="C:type I protein secretion system complex"/>
    <property type="evidence" value="ECO:0007669"/>
    <property type="project" value="InterPro"/>
</dbReference>
<dbReference type="GO" id="GO:0005886">
    <property type="term" value="C:plasma membrane"/>
    <property type="evidence" value="ECO:0007669"/>
    <property type="project" value="UniProtKB-SubCell"/>
</dbReference>
<evidence type="ECO:0000256" key="5">
    <source>
        <dbReference type="ARBA" id="ARBA00022741"/>
    </source>
</evidence>
<evidence type="ECO:0000259" key="12">
    <source>
        <dbReference type="PROSITE" id="PS50893"/>
    </source>
</evidence>
<evidence type="ECO:0000313" key="15">
    <source>
        <dbReference type="Proteomes" id="UP000193558"/>
    </source>
</evidence>
<dbReference type="AlphaFoldDB" id="A0A1X1CR05"/>
<dbReference type="InterPro" id="IPR011527">
    <property type="entry name" value="ABC1_TM_dom"/>
</dbReference>
<feature type="transmembrane region" description="Helical" evidence="11">
    <location>
        <begin position="150"/>
        <end position="179"/>
    </location>
</feature>
<dbReference type="FunFam" id="1.20.1560.10:FF:000109">
    <property type="entry name" value="Alkaline protease secretion ATP-binding protein aprD"/>
    <property type="match status" value="1"/>
</dbReference>
<dbReference type="CDD" id="cd18586">
    <property type="entry name" value="ABC_6TM_PrtD_like"/>
    <property type="match status" value="1"/>
</dbReference>
<dbReference type="Gene3D" id="3.40.50.300">
    <property type="entry name" value="P-loop containing nucleotide triphosphate hydrolases"/>
    <property type="match status" value="1"/>
</dbReference>
<evidence type="ECO:0000256" key="11">
    <source>
        <dbReference type="SAM" id="Phobius"/>
    </source>
</evidence>
<feature type="transmembrane region" description="Helical" evidence="11">
    <location>
        <begin position="27"/>
        <end position="49"/>
    </location>
</feature>
<feature type="transmembrane region" description="Helical" evidence="11">
    <location>
        <begin position="252"/>
        <end position="270"/>
    </location>
</feature>
<organism evidence="14 15">
    <name type="scientific">Pantoea rwandensis</name>
    <dbReference type="NCBI Taxonomy" id="1076550"/>
    <lineage>
        <taxon>Bacteria</taxon>
        <taxon>Pseudomonadati</taxon>
        <taxon>Pseudomonadota</taxon>
        <taxon>Gammaproteobacteria</taxon>
        <taxon>Enterobacterales</taxon>
        <taxon>Erwiniaceae</taxon>
        <taxon>Pantoea</taxon>
    </lineage>
</organism>
<dbReference type="Proteomes" id="UP000193558">
    <property type="component" value="Unassembled WGS sequence"/>
</dbReference>
<feature type="compositionally biased region" description="Polar residues" evidence="10">
    <location>
        <begin position="582"/>
        <end position="595"/>
    </location>
</feature>
<comment type="catalytic activity">
    <reaction evidence="9">
        <text>ATP + H2O + xenobioticSide 1 = ADP + phosphate + xenobioticSide 2.</text>
        <dbReference type="EC" id="7.6.2.2"/>
    </reaction>
</comment>
<dbReference type="InterPro" id="IPR039421">
    <property type="entry name" value="Type_1_exporter"/>
</dbReference>
<dbReference type="Pfam" id="PF00005">
    <property type="entry name" value="ABC_tran"/>
    <property type="match status" value="1"/>
</dbReference>
<protein>
    <recommendedName>
        <fullName evidence="3">ABC-type xenobiotic transporter</fullName>
        <ecNumber evidence="3">7.6.2.2</ecNumber>
    </recommendedName>
</protein>
<keyword evidence="5" id="KW-0547">Nucleotide-binding</keyword>
<name>A0A1X1CR05_9GAMM</name>
<dbReference type="InterPro" id="IPR010128">
    <property type="entry name" value="ATPase_T1SS_PrtD-like"/>
</dbReference>
<keyword evidence="6" id="KW-0067">ATP-binding</keyword>
<dbReference type="GO" id="GO:0008559">
    <property type="term" value="F:ABC-type xenobiotic transporter activity"/>
    <property type="evidence" value="ECO:0007669"/>
    <property type="project" value="UniProtKB-EC"/>
</dbReference>
<dbReference type="InterPro" id="IPR027417">
    <property type="entry name" value="P-loop_NTPase"/>
</dbReference>
<evidence type="ECO:0000256" key="10">
    <source>
        <dbReference type="SAM" id="MobiDB-lite"/>
    </source>
</evidence>
<feature type="domain" description="ABC transmembrane type-1" evidence="13">
    <location>
        <begin position="30"/>
        <end position="305"/>
    </location>
</feature>
<accession>A0A1X1CR05</accession>
<dbReference type="EC" id="7.6.2.2" evidence="3"/>
<evidence type="ECO:0000256" key="3">
    <source>
        <dbReference type="ARBA" id="ARBA00012191"/>
    </source>
</evidence>
<dbReference type="InterPro" id="IPR047957">
    <property type="entry name" value="ABC_AprD-like_6TM"/>
</dbReference>
<evidence type="ECO:0000256" key="4">
    <source>
        <dbReference type="ARBA" id="ARBA00022692"/>
    </source>
</evidence>
<evidence type="ECO:0000256" key="6">
    <source>
        <dbReference type="ARBA" id="ARBA00022840"/>
    </source>
</evidence>
<sequence>MTTGNARLADQARGELARALLSYKRSFIHIGVFSGVINLLMLAPALYMLQVYDRVLTSNNTMTLLMLSLMVIMMYALLGALEWVRSLVVLRLSTGFDRTLAPRVYDAAFSANLKSGKLNAAQPLEDLQQLRQFATGQSLFALFDAPWFPVYLLVMFMFHPLLGCFALAGTAILMFVGWLNERMTRPHLQQAGCLAMTSRRDASANLRNAEVIAGMGMLAHLRQRWATQHLGYVREQNLASARMSAIQGWNKGLRLTIQSLALGVGAWLVLQHEMTAGMMIAGSILLGRALAPIDQLIGASRQWSSVKEAEKRLSQLLAEFPPLESGMDFPCPTGALKVESLTAAPPTQTQPVLRGIDFTLPAGETLVIIGSSGAGKSTLARCLVNAWSPLRGCVRLDDAPMTQWRSEALGARVGYLPQDVQLFAGSVAENIARFGDMDDSRVMDAAQMAGVHELILQLPEGYQTQLGENGMGLSGGQRQRVALARALYDRPRLVVLDEPNANLDQAGDAMLAQVITRIKQAQITCVVVTHKPDILKQADKLMVLHNGTQADFGPTAEVMQRIQHGNAPTQQVPAARPPHMTNRVTPLNRTGSADFTQRREGA</sequence>
<feature type="region of interest" description="Disordered" evidence="10">
    <location>
        <begin position="566"/>
        <end position="602"/>
    </location>
</feature>
<dbReference type="PROSITE" id="PS50893">
    <property type="entry name" value="ABC_TRANSPORTER_2"/>
    <property type="match status" value="1"/>
</dbReference>
<dbReference type="GO" id="GO:0030253">
    <property type="term" value="P:protein secretion by the type I secretion system"/>
    <property type="evidence" value="ECO:0007669"/>
    <property type="project" value="InterPro"/>
</dbReference>
<dbReference type="GO" id="GO:0005524">
    <property type="term" value="F:ATP binding"/>
    <property type="evidence" value="ECO:0007669"/>
    <property type="project" value="UniProtKB-KW"/>
</dbReference>
<comment type="subcellular location">
    <subcellularLocation>
        <location evidence="1">Cell membrane</location>
        <topology evidence="1">Multi-pass membrane protein</topology>
    </subcellularLocation>
</comment>
<evidence type="ECO:0000259" key="13">
    <source>
        <dbReference type="PROSITE" id="PS50929"/>
    </source>
</evidence>
<dbReference type="InterPro" id="IPR003439">
    <property type="entry name" value="ABC_transporter-like_ATP-bd"/>
</dbReference>
<evidence type="ECO:0000313" key="14">
    <source>
        <dbReference type="EMBL" id="ORM66801.1"/>
    </source>
</evidence>
<dbReference type="GO" id="GO:0034040">
    <property type="term" value="F:ATPase-coupled lipid transmembrane transporter activity"/>
    <property type="evidence" value="ECO:0007669"/>
    <property type="project" value="TreeGrafter"/>
</dbReference>
<evidence type="ECO:0000256" key="8">
    <source>
        <dbReference type="ARBA" id="ARBA00023136"/>
    </source>
</evidence>